<gene>
    <name evidence="4" type="ORF">MGU_01523</name>
</gene>
<comment type="caution">
    <text evidence="4">The sequence shown here is derived from an EMBL/GenBank/DDBJ whole genome shotgun (WGS) entry which is preliminary data.</text>
</comment>
<feature type="compositionally biased region" description="Polar residues" evidence="1">
    <location>
        <begin position="312"/>
        <end position="327"/>
    </location>
</feature>
<dbReference type="EMBL" id="AZNH01000003">
    <property type="protein sequence ID" value="KID91553.1"/>
    <property type="molecule type" value="Genomic_DNA"/>
</dbReference>
<dbReference type="AlphaFoldDB" id="A0A0B4H888"/>
<accession>A0A0B4H888</accession>
<keyword evidence="5" id="KW-1185">Reference proteome</keyword>
<feature type="compositionally biased region" description="Low complexity" evidence="1">
    <location>
        <begin position="114"/>
        <end position="169"/>
    </location>
</feature>
<keyword evidence="2" id="KW-1133">Transmembrane helix</keyword>
<evidence type="ECO:0000256" key="3">
    <source>
        <dbReference type="SAM" id="SignalP"/>
    </source>
</evidence>
<proteinExistence type="predicted"/>
<evidence type="ECO:0000256" key="2">
    <source>
        <dbReference type="SAM" id="Phobius"/>
    </source>
</evidence>
<evidence type="ECO:0000256" key="1">
    <source>
        <dbReference type="SAM" id="MobiDB-lite"/>
    </source>
</evidence>
<feature type="signal peptide" evidence="3">
    <location>
        <begin position="1"/>
        <end position="16"/>
    </location>
</feature>
<feature type="region of interest" description="Disordered" evidence="1">
    <location>
        <begin position="298"/>
        <end position="369"/>
    </location>
</feature>
<feature type="transmembrane region" description="Helical" evidence="2">
    <location>
        <begin position="206"/>
        <end position="226"/>
    </location>
</feature>
<evidence type="ECO:0000313" key="5">
    <source>
        <dbReference type="Proteomes" id="UP000031192"/>
    </source>
</evidence>
<keyword evidence="3" id="KW-0732">Signal</keyword>
<keyword evidence="2" id="KW-0812">Transmembrane</keyword>
<sequence length="409" mass="43870">MNLLLVILSAVSIIIANNLDTLDPCILSCMLQVLPLVGCTGNDDEVVLCGCKIINRYTIVAPIADCTKKACNIESNDFPQVLKSTQSCLDAFGPSTRLSDITLPRYIPTIGIFSSSSPPGSPASSSDPSITPTSITSTGTPNSTPNDSEGTLQTSTPTPSSLTTPIRTLVSTVTSNAPIGGQTDGLTATPTASPAPPSDGPGLSPAVIATIVVSTVTVIGVPLWLIRCYRCRKPRATSPVEGNASPKPSEKHNESVVMGYTELLGSTQMRHEMLSHTPPNAPLPLYINTIAEIDSNPLRKTPEVSPEDVSPEDNSSQAMSFSTTTAVSRPEPPQAADDEEAQEETHTEAPEDSSGASDTEAELDMLRKRQKELERKRHYLQQIQEIDEEEARLQERIDELQRQSQSHEK</sequence>
<organism evidence="4 5">
    <name type="scientific">Metarhizium guizhouense (strain ARSEF 977)</name>
    <dbReference type="NCBI Taxonomy" id="1276136"/>
    <lineage>
        <taxon>Eukaryota</taxon>
        <taxon>Fungi</taxon>
        <taxon>Dikarya</taxon>
        <taxon>Ascomycota</taxon>
        <taxon>Pezizomycotina</taxon>
        <taxon>Sordariomycetes</taxon>
        <taxon>Hypocreomycetidae</taxon>
        <taxon>Hypocreales</taxon>
        <taxon>Clavicipitaceae</taxon>
        <taxon>Metarhizium</taxon>
    </lineage>
</organism>
<feature type="chain" id="PRO_5002090343" description="Extracellular membrane protein CFEM domain-containing protein" evidence="3">
    <location>
        <begin position="17"/>
        <end position="409"/>
    </location>
</feature>
<dbReference type="OrthoDB" id="4941298at2759"/>
<dbReference type="Proteomes" id="UP000031192">
    <property type="component" value="Unassembled WGS sequence"/>
</dbReference>
<keyword evidence="2" id="KW-0472">Membrane</keyword>
<evidence type="ECO:0008006" key="6">
    <source>
        <dbReference type="Google" id="ProtNLM"/>
    </source>
</evidence>
<dbReference type="HOGENOM" id="CLU_056036_0_0_1"/>
<reference evidence="4 5" key="1">
    <citation type="journal article" date="2014" name="Proc. Natl. Acad. Sci. U.S.A.">
        <title>Trajectory and genomic determinants of fungal-pathogen speciation and host adaptation.</title>
        <authorList>
            <person name="Hu X."/>
            <person name="Xiao G."/>
            <person name="Zheng P."/>
            <person name="Shang Y."/>
            <person name="Su Y."/>
            <person name="Zhang X."/>
            <person name="Liu X."/>
            <person name="Zhan S."/>
            <person name="St Leger R.J."/>
            <person name="Wang C."/>
        </authorList>
    </citation>
    <scope>NUCLEOTIDE SEQUENCE [LARGE SCALE GENOMIC DNA]</scope>
    <source>
        <strain evidence="4 5">ARSEF 977</strain>
    </source>
</reference>
<evidence type="ECO:0000313" key="4">
    <source>
        <dbReference type="EMBL" id="KID91553.1"/>
    </source>
</evidence>
<feature type="region of interest" description="Disordered" evidence="1">
    <location>
        <begin position="114"/>
        <end position="201"/>
    </location>
</feature>
<protein>
    <recommendedName>
        <fullName evidence="6">Extracellular membrane protein CFEM domain-containing protein</fullName>
    </recommendedName>
</protein>
<name>A0A0B4H888_METGA</name>